<name>A0A915EGW5_9BILA</name>
<keyword evidence="1" id="KW-0808">Transferase</keyword>
<reference evidence="10" key="1">
    <citation type="submission" date="2022-11" db="UniProtKB">
        <authorList>
            <consortium name="WormBaseParasite"/>
        </authorList>
    </citation>
    <scope>IDENTIFICATION</scope>
</reference>
<organism evidence="9 10">
    <name type="scientific">Ditylenchus dipsaci</name>
    <dbReference type="NCBI Taxonomy" id="166011"/>
    <lineage>
        <taxon>Eukaryota</taxon>
        <taxon>Metazoa</taxon>
        <taxon>Ecdysozoa</taxon>
        <taxon>Nematoda</taxon>
        <taxon>Chromadorea</taxon>
        <taxon>Rhabditida</taxon>
        <taxon>Tylenchina</taxon>
        <taxon>Tylenchomorpha</taxon>
        <taxon>Sphaerularioidea</taxon>
        <taxon>Anguinidae</taxon>
        <taxon>Anguininae</taxon>
        <taxon>Ditylenchus</taxon>
    </lineage>
</organism>
<evidence type="ECO:0000259" key="8">
    <source>
        <dbReference type="PROSITE" id="PS50011"/>
    </source>
</evidence>
<dbReference type="AlphaFoldDB" id="A0A915EGW5"/>
<dbReference type="Gene3D" id="3.30.200.20">
    <property type="entry name" value="Phosphorylase Kinase, domain 1"/>
    <property type="match status" value="1"/>
</dbReference>
<proteinExistence type="predicted"/>
<keyword evidence="9" id="KW-1185">Reference proteome</keyword>
<dbReference type="PANTHER" id="PTHR24416:SF624">
    <property type="entry name" value="TYROSINE-PROTEIN KINASE F09A5.2-RELATED"/>
    <property type="match status" value="1"/>
</dbReference>
<evidence type="ECO:0000313" key="9">
    <source>
        <dbReference type="Proteomes" id="UP000887574"/>
    </source>
</evidence>
<evidence type="ECO:0000256" key="6">
    <source>
        <dbReference type="SAM" id="MobiDB-lite"/>
    </source>
</evidence>
<evidence type="ECO:0000256" key="5">
    <source>
        <dbReference type="ARBA" id="ARBA00023137"/>
    </source>
</evidence>
<dbReference type="SMART" id="SM00219">
    <property type="entry name" value="TyrKc"/>
    <property type="match status" value="1"/>
</dbReference>
<keyword evidence="7" id="KW-0812">Transmembrane</keyword>
<dbReference type="GO" id="GO:0005886">
    <property type="term" value="C:plasma membrane"/>
    <property type="evidence" value="ECO:0007669"/>
    <property type="project" value="TreeGrafter"/>
</dbReference>
<dbReference type="GO" id="GO:0007169">
    <property type="term" value="P:cell surface receptor protein tyrosine kinase signaling pathway"/>
    <property type="evidence" value="ECO:0007669"/>
    <property type="project" value="TreeGrafter"/>
</dbReference>
<dbReference type="InterPro" id="IPR020635">
    <property type="entry name" value="Tyr_kinase_cat_dom"/>
</dbReference>
<protein>
    <submittedName>
        <fullName evidence="10">Protein kinase domain-containing protein</fullName>
    </submittedName>
</protein>
<dbReference type="PANTHER" id="PTHR24416">
    <property type="entry name" value="TYROSINE-PROTEIN KINASE RECEPTOR"/>
    <property type="match status" value="1"/>
</dbReference>
<evidence type="ECO:0000256" key="3">
    <source>
        <dbReference type="ARBA" id="ARBA00022777"/>
    </source>
</evidence>
<evidence type="ECO:0000256" key="4">
    <source>
        <dbReference type="ARBA" id="ARBA00022840"/>
    </source>
</evidence>
<evidence type="ECO:0000256" key="2">
    <source>
        <dbReference type="ARBA" id="ARBA00022741"/>
    </source>
</evidence>
<feature type="region of interest" description="Disordered" evidence="6">
    <location>
        <begin position="350"/>
        <end position="379"/>
    </location>
</feature>
<keyword evidence="4" id="KW-0067">ATP-binding</keyword>
<keyword evidence="2" id="KW-0547">Nucleotide-binding</keyword>
<dbReference type="InterPro" id="IPR000719">
    <property type="entry name" value="Prot_kinase_dom"/>
</dbReference>
<accession>A0A915EGW5</accession>
<keyword evidence="7" id="KW-1133">Transmembrane helix</keyword>
<dbReference type="InterPro" id="IPR011009">
    <property type="entry name" value="Kinase-like_dom_sf"/>
</dbReference>
<dbReference type="Gene3D" id="1.10.510.10">
    <property type="entry name" value="Transferase(Phosphotransferase) domain 1"/>
    <property type="match status" value="1"/>
</dbReference>
<evidence type="ECO:0000313" key="10">
    <source>
        <dbReference type="WBParaSite" id="jg5920"/>
    </source>
</evidence>
<feature type="compositionally biased region" description="Basic residues" evidence="6">
    <location>
        <begin position="576"/>
        <end position="596"/>
    </location>
</feature>
<evidence type="ECO:0000256" key="7">
    <source>
        <dbReference type="SAM" id="Phobius"/>
    </source>
</evidence>
<dbReference type="InterPro" id="IPR001245">
    <property type="entry name" value="Ser-Thr/Tyr_kinase_cat_dom"/>
</dbReference>
<dbReference type="GO" id="GO:0004714">
    <property type="term" value="F:transmembrane receptor protein tyrosine kinase activity"/>
    <property type="evidence" value="ECO:0007669"/>
    <property type="project" value="TreeGrafter"/>
</dbReference>
<dbReference type="Pfam" id="PF07714">
    <property type="entry name" value="PK_Tyr_Ser-Thr"/>
    <property type="match status" value="1"/>
</dbReference>
<dbReference type="Proteomes" id="UP000887574">
    <property type="component" value="Unplaced"/>
</dbReference>
<dbReference type="PROSITE" id="PS50011">
    <property type="entry name" value="PROTEIN_KINASE_DOM"/>
    <property type="match status" value="1"/>
</dbReference>
<feature type="region of interest" description="Disordered" evidence="6">
    <location>
        <begin position="573"/>
        <end position="605"/>
    </location>
</feature>
<dbReference type="SUPFAM" id="SSF56112">
    <property type="entry name" value="Protein kinase-like (PK-like)"/>
    <property type="match status" value="1"/>
</dbReference>
<feature type="transmembrane region" description="Helical" evidence="7">
    <location>
        <begin position="142"/>
        <end position="166"/>
    </location>
</feature>
<keyword evidence="3" id="KW-0418">Kinase</keyword>
<keyword evidence="7" id="KW-0472">Membrane</keyword>
<keyword evidence="5" id="KW-0829">Tyrosine-protein kinase</keyword>
<dbReference type="GO" id="GO:0005524">
    <property type="term" value="F:ATP binding"/>
    <property type="evidence" value="ECO:0007669"/>
    <property type="project" value="UniProtKB-KW"/>
</dbReference>
<dbReference type="CDD" id="cd00192">
    <property type="entry name" value="PTKc"/>
    <property type="match status" value="1"/>
</dbReference>
<feature type="domain" description="Protein kinase" evidence="8">
    <location>
        <begin position="221"/>
        <end position="550"/>
    </location>
</feature>
<dbReference type="GO" id="GO:0043235">
    <property type="term" value="C:receptor complex"/>
    <property type="evidence" value="ECO:0007669"/>
    <property type="project" value="TreeGrafter"/>
</dbReference>
<dbReference type="InterPro" id="IPR050122">
    <property type="entry name" value="RTK"/>
</dbReference>
<dbReference type="FunFam" id="1.10.510.10:FF:000554">
    <property type="entry name" value="Predicted protein"/>
    <property type="match status" value="1"/>
</dbReference>
<evidence type="ECO:0000256" key="1">
    <source>
        <dbReference type="ARBA" id="ARBA00022679"/>
    </source>
</evidence>
<dbReference type="WBParaSite" id="jg5920">
    <property type="protein sequence ID" value="jg5920"/>
    <property type="gene ID" value="jg5920"/>
</dbReference>
<sequence length="605" mass="70121">MPSNTNLYDLVNVKNILLDCQRRIRLQDITVRETNTYFVDRFLHSLNSTYPLCMDKMELHVLSNLEHKQTSHYYDSQSLLKSQALVGEFLGDVGIKTVIRLIGENKNASKTWKLDELQSASDKMVQVDFLDSSYYLDKSYTVFWYTTLIAFCVILSSTCGGLFVFFKRRQRRALVNSLFKGGGPSDNYYMNRFVDPNTPCRPGQHKNTTDEWEIPTENLNVFRSQQLGSGAFAFVYKGQLVGRNPLIDNRNINYMLEEREKKCNEVAIKVLRNSIDERNRLDLWRELEFMKELGYHPHILNLIGYVFDMDAPLLVLEYCALGDLLTLIRNNRQALYNDCGVVAEEKSVAKEEFQSKEQEVDENGTEDKTKEEEEEPKFQPVSAKKECNLTLNRLISFSWQISDAMVYLSSQNHIHRDIAARNVLITGNMVAKLGDFGLCRHSVEQLYTTQGGKMPIKWMALEALKVAEFSSKTDVWAFGVLLFEVFSGGDTPYPTIQASDMLDHLQNGNRLPQPILCPDEIYKLMKECWQEDPDKRPTCEQVRKKITKALESSTESYGYVDFRSPEYLKYSELHDSKKKKEQRQKQKHQKTQKIKKLPQTDRFKK</sequence>